<dbReference type="SUPFAM" id="SSF49265">
    <property type="entry name" value="Fibronectin type III"/>
    <property type="match status" value="5"/>
</dbReference>
<feature type="compositionally biased region" description="Low complexity" evidence="11">
    <location>
        <begin position="1306"/>
        <end position="1319"/>
    </location>
</feature>
<name>A0ABQ8L4G3_LABRO</name>
<feature type="disulfide bond" evidence="10">
    <location>
        <begin position="385"/>
        <end position="395"/>
    </location>
</feature>
<evidence type="ECO:0000256" key="7">
    <source>
        <dbReference type="ARBA" id="ARBA00022737"/>
    </source>
</evidence>
<feature type="region of interest" description="Disordered" evidence="11">
    <location>
        <begin position="899"/>
        <end position="920"/>
    </location>
</feature>
<feature type="domain" description="Fibronectin type-III" evidence="14">
    <location>
        <begin position="694"/>
        <end position="784"/>
    </location>
</feature>
<comment type="similarity">
    <text evidence="2">Belongs to the tenascin family.</text>
</comment>
<evidence type="ECO:0000256" key="3">
    <source>
        <dbReference type="ARBA" id="ARBA00022525"/>
    </source>
</evidence>
<dbReference type="CDD" id="cd00055">
    <property type="entry name" value="EGF_Lam"/>
    <property type="match status" value="1"/>
</dbReference>
<dbReference type="SMART" id="SM00181">
    <property type="entry name" value="EGF"/>
    <property type="match status" value="10"/>
</dbReference>
<feature type="region of interest" description="Disordered" evidence="11">
    <location>
        <begin position="1296"/>
        <end position="1324"/>
    </location>
</feature>
<keyword evidence="5 10" id="KW-0245">EGF-like domain</keyword>
<evidence type="ECO:0000256" key="5">
    <source>
        <dbReference type="ARBA" id="ARBA00022536"/>
    </source>
</evidence>
<dbReference type="InterPro" id="IPR036116">
    <property type="entry name" value="FN3_sf"/>
</dbReference>
<dbReference type="NCBIfam" id="NF040941">
    <property type="entry name" value="GGGWT_bact"/>
    <property type="match status" value="1"/>
</dbReference>
<feature type="transmembrane region" description="Helical" evidence="12">
    <location>
        <begin position="46"/>
        <end position="74"/>
    </location>
</feature>
<reference evidence="16 17" key="1">
    <citation type="submission" date="2022-01" db="EMBL/GenBank/DDBJ databases">
        <title>A high-quality chromosome-level genome assembly of rohu carp, Labeo rohita.</title>
        <authorList>
            <person name="Arick M.A. II"/>
            <person name="Hsu C.-Y."/>
            <person name="Magbanua Z."/>
            <person name="Pechanova O."/>
            <person name="Grover C."/>
            <person name="Miller E."/>
            <person name="Thrash A."/>
            <person name="Ezzel L."/>
            <person name="Alam S."/>
            <person name="Benzie J."/>
            <person name="Hamilton M."/>
            <person name="Karsi A."/>
            <person name="Lawrence M.L."/>
            <person name="Peterson D.G."/>
        </authorList>
    </citation>
    <scope>NUCLEOTIDE SEQUENCE [LARGE SCALE GENOMIC DNA]</scope>
    <source>
        <strain evidence="17">BAU-BD-2019</strain>
        <tissue evidence="16">Blood</tissue>
    </source>
</reference>
<dbReference type="InterPro" id="IPR014716">
    <property type="entry name" value="Fibrinogen_a/b/g_C_1"/>
</dbReference>
<dbReference type="InterPro" id="IPR013783">
    <property type="entry name" value="Ig-like_fold"/>
</dbReference>
<dbReference type="PROSITE" id="PS50026">
    <property type="entry name" value="EGF_3"/>
    <property type="match status" value="2"/>
</dbReference>
<feature type="domain" description="Fibronectin type-III" evidence="14">
    <location>
        <begin position="1569"/>
        <end position="1658"/>
    </location>
</feature>
<feature type="disulfide bond" evidence="10">
    <location>
        <begin position="402"/>
        <end position="411"/>
    </location>
</feature>
<dbReference type="CDD" id="cd00063">
    <property type="entry name" value="FN3"/>
    <property type="match status" value="5"/>
</dbReference>
<keyword evidence="7" id="KW-0677">Repeat</keyword>
<dbReference type="SUPFAM" id="SSF56496">
    <property type="entry name" value="Fibrinogen C-terminal domain-like"/>
    <property type="match status" value="1"/>
</dbReference>
<feature type="compositionally biased region" description="Basic and acidic residues" evidence="11">
    <location>
        <begin position="1453"/>
        <end position="1481"/>
    </location>
</feature>
<feature type="disulfide bond" evidence="10">
    <location>
        <begin position="185"/>
        <end position="194"/>
    </location>
</feature>
<comment type="caution">
    <text evidence="10">Lacks conserved residue(s) required for the propagation of feature annotation.</text>
</comment>
<dbReference type="Pfam" id="PF00041">
    <property type="entry name" value="fn3"/>
    <property type="match status" value="4"/>
</dbReference>
<evidence type="ECO:0000256" key="8">
    <source>
        <dbReference type="ARBA" id="ARBA00023157"/>
    </source>
</evidence>
<evidence type="ECO:0000313" key="17">
    <source>
        <dbReference type="Proteomes" id="UP000830375"/>
    </source>
</evidence>
<feature type="disulfide bond" evidence="10">
    <location>
        <begin position="168"/>
        <end position="178"/>
    </location>
</feature>
<dbReference type="InterPro" id="IPR000742">
    <property type="entry name" value="EGF"/>
</dbReference>
<evidence type="ECO:0000256" key="9">
    <source>
        <dbReference type="ARBA" id="ARBA00023180"/>
    </source>
</evidence>
<evidence type="ECO:0000259" key="15">
    <source>
        <dbReference type="PROSITE" id="PS51406"/>
    </source>
</evidence>
<dbReference type="InterPro" id="IPR002049">
    <property type="entry name" value="LE_dom"/>
</dbReference>
<dbReference type="PROSITE" id="PS01248">
    <property type="entry name" value="EGF_LAM_1"/>
    <property type="match status" value="1"/>
</dbReference>
<sequence>MANVKLKFLFNRNRWDRRSKRRGHGNILHHRKFESQQYKKIILSHLLNITATIHLGLFLSLNMALVLPFLLLLLPSPALSSRHLQTGTPRVSRDIKSQPIKVVISDTCARDGAKERELDLDPDSPLVLTHRIRLVPGSGSACGQCEVDFAALRDRAVCTTVRPTTDECPDDCSDQGRCVDGKCVCFPGFSGPDCSVPDCPDDCSSRGRCVNGRCVCDPGFTGPDCSSSTCPENCNDRGRCVNGRCVCDAGFTGSDCGTRSCPANCNNRGRCVNGRCVCDAGFTGSDCGTRSCPGNCNKRGRCANGKCVCDAGFAGEDCSEMSCPGNCNDRGRCVNGQCVCDPGFSGPDCSAKTCPENCNNRGRCVNGKCVCESGFTGPDCSSRSCPGNCSNHGRCVDGLCVCDGGFTGPDCSSKTCPSDCNNKGRCVNGKCVCDVGFSGQDCSTKTCPNNCSNKGRCMRGRCVCRRGFTGPDCSECQSGFTGENCDTALAAVSRLSTRDVTESSVTLFWTPPSVQYDTYHITFTSRASTASRTHILSYTRPISTSATISTLAKPYTTPIATTDYRLDYGATEDDILILNQEAFVEELRELPGPKNKISIGAELTSEDWKRAGYTTAVKLYKQWLHHYLAIPSFDSHSRTKETDQKISSKINGRMNTYTQIGLAAGQEYTVSITGEKDGTMGTESTAEFTTLISGPNDLQVVKTTTTSVIVQWERAQGEIDRYVLSVAPNQTDGSSRLPEINLPPERDSAQIDGLEPGRLYDVAVVAEKDSIRSLPATVQATPGNASVPATRLTTEIDVEAGDNKEKTPRFTNTTLFLQKQGPSKGGQVTKGNVKNLKRAGNISRLKTDILVRPGQKKTPGMLPKPGTQTMRRPYSPEIKHFNSSQIGAKGGIVVPSAKKSRTWHPLRPRNPNTYPVSGGKPLALTMKETSSQEGNTETDFRRESVETPGHANPSSTVQKHIPTPSATPLPFSNVTDSTEEPTITTEKNITAYINGTKCVRKVLVGYRKIHANMSDGNVLTKNLTVIVGHLNGTDLLHKLLTDRSTVNQMGVTGLDEARPEAETSEARRSVEEQEGEEEPDEDTAGKNTIVMNAAPFSTRQPETTLYQPLTTTSPPPYLNGPQRPAPQSLAQPERVNQRAAGNRSTAERAPRKNSLQASPLSIPRQATRPKPPSLASPPVVGRSPLKSTSSSSSSLETPKNKRPSWPSPIASPLAKEPLVEEEVLNSIPATRQFQDSTSEAAHKSSTETASLPVQLPMKKDTALKITGVEAPGRRTPFRGSYPRRPGSFQMRTRPILESPQHPNQGPVRRPTVRNNRPVNQGTPIQPEKAALTPAKENGTSIKIRQNVILNRTNGSANRQGARRHSQIRHGGTTQMGPNISQYGKGYSHSPFSTDRPMKNDNSTQEYVLSEADSSIEHVGVNNVTSTGLVLIWGAPKGKFKHFIITQTELGPDNIDKDEKSEEKDEEPDERKSEKEVDDGKRLKATAAKKSSLSKGKSVVSQLVPNVQSTKMNKSGENITSLSTVLPGTARSHQMANLAPQTRYSVSIFGKGPTFRSKTHNLIVHTGPEPPSNLAFSDVTDSSVTVSWTKPKSKVSGFKITYTHVQEGEPISVSVDSETVRLALSPMSPGSTYEVRVMSVLGQDESNSIQDTVTTSPDPPTDLRAINVTDSKALLLWRPALAAVDHYVIVYSSDTAPGSGITIKVSGNAAEGQLQSLQSSTRYSVSVHSQLGDLSSSRATTAFTTSGGKKVDGPRDLKASQVTPRTAVLSWKPPASAVSSYKLSYYTDGQDIKEVILDPTVKEFKLTRLYPTSTYTAQLQAEQDGLYGSAVSTDFTTVLQSGITEVFPQGREGKPLMVYCDMETDGGGWTVFQRRKDGKTDFFRSWREYSNGFGALDGEFWLGNEQLHNFTKMSPMTLRVDLSAGDESVYAHYSTFSVDNMKKHYTIRVSGYSGTAGDSLTYHNGRPFSTRDRDPQPFITRCAMSYRGGWWYKNCHEANLNGLYNTKTNHQGVIWTEWKGKDFSIPFTEMKFRPASFRP</sequence>
<dbReference type="PROSITE" id="PS01186">
    <property type="entry name" value="EGF_2"/>
    <property type="match status" value="4"/>
</dbReference>
<evidence type="ECO:0000259" key="13">
    <source>
        <dbReference type="PROSITE" id="PS50026"/>
    </source>
</evidence>
<feature type="region of interest" description="Disordered" evidence="11">
    <location>
        <begin position="1355"/>
        <end position="1401"/>
    </location>
</feature>
<dbReference type="PROSITE" id="PS51406">
    <property type="entry name" value="FIBRINOGEN_C_2"/>
    <property type="match status" value="1"/>
</dbReference>
<gene>
    <name evidence="16" type="ORF">H4Q32_031078</name>
</gene>
<feature type="region of interest" description="Disordered" evidence="11">
    <location>
        <begin position="945"/>
        <end position="982"/>
    </location>
</feature>
<keyword evidence="9" id="KW-0325">Glycoprotein</keyword>
<evidence type="ECO:0000256" key="1">
    <source>
        <dbReference type="ARBA" id="ARBA00004498"/>
    </source>
</evidence>
<dbReference type="PANTHER" id="PTHR46708">
    <property type="entry name" value="TENASCIN"/>
    <property type="match status" value="1"/>
</dbReference>
<feature type="region of interest" description="Disordered" evidence="11">
    <location>
        <begin position="1450"/>
        <end position="1498"/>
    </location>
</feature>
<dbReference type="CDD" id="cd00087">
    <property type="entry name" value="FReD"/>
    <property type="match status" value="1"/>
</dbReference>
<dbReference type="Gene3D" id="3.90.215.10">
    <property type="entry name" value="Gamma Fibrinogen, chain A, domain 1"/>
    <property type="match status" value="1"/>
</dbReference>
<feature type="domain" description="Fibrinogen C-terminal" evidence="15">
    <location>
        <begin position="1825"/>
        <end position="2035"/>
    </location>
</feature>
<accession>A0ABQ8L4G3</accession>
<keyword evidence="12" id="KW-0812">Transmembrane</keyword>
<keyword evidence="3" id="KW-0964">Secreted</keyword>
<proteinExistence type="inferred from homology"/>
<dbReference type="Gene3D" id="2.10.25.10">
    <property type="entry name" value="Laminin"/>
    <property type="match status" value="10"/>
</dbReference>
<dbReference type="PROSITE" id="PS00514">
    <property type="entry name" value="FIBRINOGEN_C_1"/>
    <property type="match status" value="1"/>
</dbReference>
<dbReference type="SMART" id="SM00060">
    <property type="entry name" value="FN3"/>
    <property type="match status" value="7"/>
</dbReference>
<feature type="domain" description="Fibronectin type-III" evidence="14">
    <location>
        <begin position="1659"/>
        <end position="1748"/>
    </location>
</feature>
<evidence type="ECO:0000256" key="2">
    <source>
        <dbReference type="ARBA" id="ARBA00008673"/>
    </source>
</evidence>
<keyword evidence="4" id="KW-0272">Extracellular matrix</keyword>
<protein>
    <submittedName>
        <fullName evidence="16">Tenascin</fullName>
    </submittedName>
</protein>
<dbReference type="CDD" id="cd00054">
    <property type="entry name" value="EGF_CA"/>
    <property type="match status" value="7"/>
</dbReference>
<dbReference type="Pfam" id="PF23106">
    <property type="entry name" value="EGF_Teneurin"/>
    <property type="match status" value="2"/>
</dbReference>
<dbReference type="InterPro" id="IPR002181">
    <property type="entry name" value="Fibrinogen_a/b/g_C_dom"/>
</dbReference>
<feature type="domain" description="Fibronectin type-III" evidence="14">
    <location>
        <begin position="1752"/>
        <end position="1840"/>
    </location>
</feature>
<dbReference type="Gene3D" id="2.60.40.10">
    <property type="entry name" value="Immunoglobulins"/>
    <property type="match status" value="7"/>
</dbReference>
<feature type="region of interest" description="Disordered" evidence="11">
    <location>
        <begin position="1052"/>
        <end position="1216"/>
    </location>
</feature>
<feature type="compositionally biased region" description="Low complexity" evidence="11">
    <location>
        <begin position="1183"/>
        <end position="1197"/>
    </location>
</feature>
<dbReference type="PANTHER" id="PTHR46708:SF1">
    <property type="entry name" value="TENASCIN"/>
    <property type="match status" value="1"/>
</dbReference>
<dbReference type="Pfam" id="PF00147">
    <property type="entry name" value="Fibrinogen_C"/>
    <property type="match status" value="1"/>
</dbReference>
<feature type="compositionally biased region" description="Acidic residues" evidence="11">
    <location>
        <begin position="1072"/>
        <end position="1082"/>
    </location>
</feature>
<keyword evidence="12" id="KW-1133">Transmembrane helix</keyword>
<feature type="region of interest" description="Disordered" evidence="11">
    <location>
        <begin position="1229"/>
        <end position="1256"/>
    </location>
</feature>
<evidence type="ECO:0000259" key="14">
    <source>
        <dbReference type="PROSITE" id="PS50853"/>
    </source>
</evidence>
<dbReference type="InterPro" id="IPR003961">
    <property type="entry name" value="FN3_dom"/>
</dbReference>
<feature type="compositionally biased region" description="Low complexity" evidence="11">
    <location>
        <begin position="1484"/>
        <end position="1498"/>
    </location>
</feature>
<keyword evidence="12" id="KW-0472">Membrane</keyword>
<dbReference type="InterPro" id="IPR050991">
    <property type="entry name" value="ECM_Regulatory_Proteins"/>
</dbReference>
<dbReference type="Proteomes" id="UP000830375">
    <property type="component" value="Unassembled WGS sequence"/>
</dbReference>
<evidence type="ECO:0000256" key="11">
    <source>
        <dbReference type="SAM" id="MobiDB-lite"/>
    </source>
</evidence>
<dbReference type="PROSITE" id="PS00022">
    <property type="entry name" value="EGF_1"/>
    <property type="match status" value="5"/>
</dbReference>
<keyword evidence="8 10" id="KW-1015">Disulfide bond</keyword>
<dbReference type="InterPro" id="IPR020837">
    <property type="entry name" value="Fibrinogen_CS"/>
</dbReference>
<feature type="compositionally biased region" description="Polar residues" evidence="11">
    <location>
        <begin position="1085"/>
        <end position="1112"/>
    </location>
</feature>
<dbReference type="EMBL" id="JACTAM010002496">
    <property type="protein sequence ID" value="KAI2644518.1"/>
    <property type="molecule type" value="Genomic_DNA"/>
</dbReference>
<dbReference type="Pfam" id="PF18720">
    <property type="entry name" value="EGF_Tenascin"/>
    <property type="match status" value="1"/>
</dbReference>
<dbReference type="InterPro" id="IPR041161">
    <property type="entry name" value="EGF_Tenascin"/>
</dbReference>
<feature type="compositionally biased region" description="Polar residues" evidence="11">
    <location>
        <begin position="1371"/>
        <end position="1381"/>
    </location>
</feature>
<keyword evidence="6" id="KW-0732">Signal</keyword>
<evidence type="ECO:0000256" key="12">
    <source>
        <dbReference type="SAM" id="Phobius"/>
    </source>
</evidence>
<evidence type="ECO:0000313" key="16">
    <source>
        <dbReference type="EMBL" id="KAI2644518.1"/>
    </source>
</evidence>
<feature type="domain" description="EGF-like" evidence="13">
    <location>
        <begin position="381"/>
        <end position="412"/>
    </location>
</feature>
<evidence type="ECO:0000256" key="10">
    <source>
        <dbReference type="PROSITE-ProRule" id="PRU00076"/>
    </source>
</evidence>
<keyword evidence="17" id="KW-1185">Reference proteome</keyword>
<dbReference type="SMART" id="SM00186">
    <property type="entry name" value="FBG"/>
    <property type="match status" value="1"/>
</dbReference>
<comment type="subcellular location">
    <subcellularLocation>
        <location evidence="1">Secreted</location>
        <location evidence="1">Extracellular space</location>
        <location evidence="1">Extracellular matrix</location>
    </subcellularLocation>
</comment>
<organism evidence="16 17">
    <name type="scientific">Labeo rohita</name>
    <name type="common">Indian major carp</name>
    <name type="synonym">Cyprinus rohita</name>
    <dbReference type="NCBI Taxonomy" id="84645"/>
    <lineage>
        <taxon>Eukaryota</taxon>
        <taxon>Metazoa</taxon>
        <taxon>Chordata</taxon>
        <taxon>Craniata</taxon>
        <taxon>Vertebrata</taxon>
        <taxon>Euteleostomi</taxon>
        <taxon>Actinopterygii</taxon>
        <taxon>Neopterygii</taxon>
        <taxon>Teleostei</taxon>
        <taxon>Ostariophysi</taxon>
        <taxon>Cypriniformes</taxon>
        <taxon>Cyprinidae</taxon>
        <taxon>Labeoninae</taxon>
        <taxon>Labeonini</taxon>
        <taxon>Labeo</taxon>
    </lineage>
</organism>
<dbReference type="Pfam" id="PF25024">
    <property type="entry name" value="EGF_TEN"/>
    <property type="match status" value="1"/>
</dbReference>
<dbReference type="InterPro" id="IPR036056">
    <property type="entry name" value="Fibrinogen-like_C"/>
</dbReference>
<feature type="compositionally biased region" description="Polar residues" evidence="11">
    <location>
        <begin position="1229"/>
        <end position="1239"/>
    </location>
</feature>
<feature type="region of interest" description="Disordered" evidence="11">
    <location>
        <begin position="730"/>
        <end position="749"/>
    </location>
</feature>
<feature type="compositionally biased region" description="Polar residues" evidence="11">
    <location>
        <begin position="952"/>
        <end position="982"/>
    </location>
</feature>
<feature type="compositionally biased region" description="Basic and acidic residues" evidence="11">
    <location>
        <begin position="1055"/>
        <end position="1071"/>
    </location>
</feature>
<feature type="domain" description="EGF-like" evidence="13">
    <location>
        <begin position="164"/>
        <end position="195"/>
    </location>
</feature>
<evidence type="ECO:0000256" key="6">
    <source>
        <dbReference type="ARBA" id="ARBA00022729"/>
    </source>
</evidence>
<comment type="caution">
    <text evidence="16">The sequence shown here is derived from an EMBL/GenBank/DDBJ whole genome shotgun (WGS) entry which is preliminary data.</text>
</comment>
<evidence type="ECO:0000256" key="4">
    <source>
        <dbReference type="ARBA" id="ARBA00022530"/>
    </source>
</evidence>
<dbReference type="PROSITE" id="PS50853">
    <property type="entry name" value="FN3"/>
    <property type="match status" value="4"/>
</dbReference>